<proteinExistence type="predicted"/>
<dbReference type="AlphaFoldDB" id="A0A1R4I437"/>
<comment type="caution">
    <text evidence="1">The sequence shown here is derived from an EMBL/GenBank/DDBJ whole genome shotgun (WGS) entry which is preliminary data.</text>
</comment>
<name>A0A1R4I437_9GAMM</name>
<gene>
    <name evidence="1" type="ORF">CZ787_15830</name>
</gene>
<sequence length="40" mass="4241">MRSIVMAHRGRLALKNRTGGGLRVVMALPACADTSRESAS</sequence>
<protein>
    <submittedName>
        <fullName evidence="1">Uncharacterized protein</fullName>
    </submittedName>
</protein>
<dbReference type="EMBL" id="FUKM01000057">
    <property type="protein sequence ID" value="SJN14575.1"/>
    <property type="molecule type" value="Genomic_DNA"/>
</dbReference>
<dbReference type="Proteomes" id="UP000196331">
    <property type="component" value="Unassembled WGS sequence"/>
</dbReference>
<reference evidence="1 2" key="1">
    <citation type="submission" date="2017-02" db="EMBL/GenBank/DDBJ databases">
        <authorList>
            <person name="Dridi B."/>
        </authorList>
    </citation>
    <scope>NUCLEOTIDE SEQUENCE [LARGE SCALE GENOMIC DNA]</scope>
    <source>
        <strain evidence="1 2">JB380</strain>
    </source>
</reference>
<accession>A0A1R4I437</accession>
<evidence type="ECO:0000313" key="1">
    <source>
        <dbReference type="EMBL" id="SJN14575.1"/>
    </source>
</evidence>
<evidence type="ECO:0000313" key="2">
    <source>
        <dbReference type="Proteomes" id="UP000196331"/>
    </source>
</evidence>
<organism evidence="1 2">
    <name type="scientific">Halomonas citrativorans</name>
    <dbReference type="NCBI Taxonomy" id="2742612"/>
    <lineage>
        <taxon>Bacteria</taxon>
        <taxon>Pseudomonadati</taxon>
        <taxon>Pseudomonadota</taxon>
        <taxon>Gammaproteobacteria</taxon>
        <taxon>Oceanospirillales</taxon>
        <taxon>Halomonadaceae</taxon>
        <taxon>Halomonas</taxon>
    </lineage>
</organism>